<evidence type="ECO:0000256" key="1">
    <source>
        <dbReference type="SAM" id="MobiDB-lite"/>
    </source>
</evidence>
<gene>
    <name evidence="3" type="ORF">H2200_010549</name>
</gene>
<dbReference type="InterPro" id="IPR056009">
    <property type="entry name" value="DUF7587"/>
</dbReference>
<feature type="compositionally biased region" description="Low complexity" evidence="1">
    <location>
        <begin position="705"/>
        <end position="720"/>
    </location>
</feature>
<dbReference type="EMBL" id="JAPDRK010000017">
    <property type="protein sequence ID" value="KAJ9605159.1"/>
    <property type="molecule type" value="Genomic_DNA"/>
</dbReference>
<accession>A0AA38X1P5</accession>
<evidence type="ECO:0000313" key="3">
    <source>
        <dbReference type="EMBL" id="KAJ9605159.1"/>
    </source>
</evidence>
<comment type="caution">
    <text evidence="3">The sequence shown here is derived from an EMBL/GenBank/DDBJ whole genome shotgun (WGS) entry which is preliminary data.</text>
</comment>
<proteinExistence type="predicted"/>
<reference evidence="3" key="1">
    <citation type="submission" date="2022-10" db="EMBL/GenBank/DDBJ databases">
        <title>Culturing micro-colonial fungi from biological soil crusts in the Mojave desert and describing Neophaeococcomyces mojavensis, and introducing the new genera and species Taxawa tesnikishii.</title>
        <authorList>
            <person name="Kurbessoian T."/>
            <person name="Stajich J.E."/>
        </authorList>
    </citation>
    <scope>NUCLEOTIDE SEQUENCE</scope>
    <source>
        <strain evidence="3">TK_41</strain>
    </source>
</reference>
<feature type="region of interest" description="Disordered" evidence="1">
    <location>
        <begin position="122"/>
        <end position="194"/>
    </location>
</feature>
<evidence type="ECO:0000259" key="2">
    <source>
        <dbReference type="Pfam" id="PF24494"/>
    </source>
</evidence>
<dbReference type="AlphaFoldDB" id="A0AA38X1P5"/>
<dbReference type="Proteomes" id="UP001172673">
    <property type="component" value="Unassembled WGS sequence"/>
</dbReference>
<sequence length="925" mass="102592">MAPLRSKTLVKSRPTKHAWTTEDRVLLAVLNKFYDASNNENTAIFNRVIQDRLTSEKIPNGLAVATVQAQVNDLKRTSRGKEFQKIQSMSLDEARVKFRLEKERIKSAAESLAIPLELRLHAPKPETPSPLKRGPVASREEWSSQSDSESSSTESSGDLANESGSTKRRKTSGGPKAYPVMRSKSWQARKRRESTVGTVFTQTSFSSMSSDSCSCGSWSPGSDSEDEGSLVLDYNNFAATATTINPRLRLRFNKEGKLAHTRPRLLFRAFDPTHKLRARKFLANTSAIPAPPDYDSNDFHDLVSKHLHEDKTFASPFISITENPARALEIINKAKTPLSLAIIDYNELEADMKQRFGFGAIWLVPVICRDHGLDRLTRIHDDRAVQPKPEGARHYTGAGEFLTWGSIDCSTVAILRAREAVRMINCLKSITEVSHVSGQAVAISLNRVSAIYKEVVAYKLLRAFRVPGYLRGCHGFRYEEFARGIYGETSIIEISPGPSVAQVETEDEDDWVDLGRGDVETSASSTSFMKSFEMAMKTKIVVEIPKMSFQNSIEKESTLSPATQHTQNSEEELQRLVDSQLSEMGSRFGVTIAPSLDFSSLARSKSNIPLLKTPAHDAGIHNYPNNVFDENAIMKELVTEETETKIEGNSAKFEMTGGCAPEDWIKQPSPTPSLDLFTKELLNNAMIPTPTPDPSSAESAEQVDLSQTKPSLTPSLPTSSAKNAPAREEPESADTVTAIHKEATISEQERSPSTVQILNETASWSEKSEIVRRRMRPLGVKTSSTVTTRPVPQSAQLTVDLTTEEDNDYQSSGHPGHKVRASENSPEVQRSRKTITAQGVKPSGSARTKQNKINQQLNKITKPVQATVETAFTAEEDEEEDDDLQIIGETRRAYRHHHVRTTKTTQTKTILTVRSRSLSESIAFN</sequence>
<keyword evidence="4" id="KW-1185">Reference proteome</keyword>
<feature type="region of interest" description="Disordered" evidence="1">
    <location>
        <begin position="804"/>
        <end position="858"/>
    </location>
</feature>
<feature type="compositionally biased region" description="Low complexity" evidence="1">
    <location>
        <begin position="143"/>
        <end position="156"/>
    </location>
</feature>
<evidence type="ECO:0000313" key="4">
    <source>
        <dbReference type="Proteomes" id="UP001172673"/>
    </source>
</evidence>
<organism evidence="3 4">
    <name type="scientific">Cladophialophora chaetospira</name>
    <dbReference type="NCBI Taxonomy" id="386627"/>
    <lineage>
        <taxon>Eukaryota</taxon>
        <taxon>Fungi</taxon>
        <taxon>Dikarya</taxon>
        <taxon>Ascomycota</taxon>
        <taxon>Pezizomycotina</taxon>
        <taxon>Eurotiomycetes</taxon>
        <taxon>Chaetothyriomycetidae</taxon>
        <taxon>Chaetothyriales</taxon>
        <taxon>Herpotrichiellaceae</taxon>
        <taxon>Cladophialophora</taxon>
    </lineage>
</organism>
<feature type="compositionally biased region" description="Polar residues" evidence="1">
    <location>
        <begin position="845"/>
        <end position="858"/>
    </location>
</feature>
<dbReference type="Pfam" id="PF24494">
    <property type="entry name" value="DUF7587"/>
    <property type="match status" value="1"/>
</dbReference>
<protein>
    <recommendedName>
        <fullName evidence="2">DUF7587 domain-containing protein</fullName>
    </recommendedName>
</protein>
<name>A0AA38X1P5_9EURO</name>
<feature type="domain" description="DUF7587" evidence="2">
    <location>
        <begin position="262"/>
        <end position="412"/>
    </location>
</feature>
<feature type="region of interest" description="Disordered" evidence="1">
    <location>
        <begin position="685"/>
        <end position="736"/>
    </location>
</feature>